<dbReference type="Proteomes" id="UP000828048">
    <property type="component" value="Chromosome 7"/>
</dbReference>
<dbReference type="EMBL" id="CM037157">
    <property type="protein sequence ID" value="KAH7849846.1"/>
    <property type="molecule type" value="Genomic_DNA"/>
</dbReference>
<reference evidence="1 2" key="1">
    <citation type="journal article" date="2021" name="Hortic Res">
        <title>High-quality reference genome and annotation aids understanding of berry development for evergreen blueberry (Vaccinium darrowii).</title>
        <authorList>
            <person name="Yu J."/>
            <person name="Hulse-Kemp A.M."/>
            <person name="Babiker E."/>
            <person name="Staton M."/>
        </authorList>
    </citation>
    <scope>NUCLEOTIDE SEQUENCE [LARGE SCALE GENOMIC DNA]</scope>
    <source>
        <strain evidence="2">cv. NJ 8807/NJ 8810</strain>
        <tissue evidence="1">Young leaf</tissue>
    </source>
</reference>
<sequence>MEFSTRIANQLMLEGIQNKLSKNIVSSPLSINVALNMATAGSKGRTLERLLGPKMSDEINAKSRKMMAVTEGGGSSKDVSNGPILTMVNGAWVDQGFPLVDKYKEHILKDIFKGEANNVDFEDKANNGESMKGQGWASDSPGLLANEVVDEINSWANIASRGLIKNLLQHGSISRDTIVILANGLYFKGIWDSGYKFDAQMTKYRKFYLLNGRVVLVPFMTSKKKENYYYKKFDGFKVLKIPYQSCQANNFSMYFFLPDDRDGLQNLLGKFNSNSGFLNEKHFKLAKEELSEFWIPKFKFSFDFDVLKVMDDMGESLSSIENLRDLSEMMHISEDAPYFISKMVQKVYIEVDEKGTKATSIIGMGFRLMCERWPKISFVADHPFVCMIREEGSGLVLFTGTVMNPLQKG</sequence>
<comment type="caution">
    <text evidence="1">The sequence shown here is derived from an EMBL/GenBank/DDBJ whole genome shotgun (WGS) entry which is preliminary data.</text>
</comment>
<accession>A0ACB7Y8K3</accession>
<evidence type="ECO:0000313" key="2">
    <source>
        <dbReference type="Proteomes" id="UP000828048"/>
    </source>
</evidence>
<evidence type="ECO:0000313" key="1">
    <source>
        <dbReference type="EMBL" id="KAH7849846.1"/>
    </source>
</evidence>
<proteinExistence type="predicted"/>
<keyword evidence="2" id="KW-1185">Reference proteome</keyword>
<name>A0ACB7Y8K3_9ERIC</name>
<protein>
    <submittedName>
        <fullName evidence="1">Uncharacterized protein</fullName>
    </submittedName>
</protein>
<gene>
    <name evidence="1" type="ORF">Vadar_023810</name>
</gene>
<organism evidence="1 2">
    <name type="scientific">Vaccinium darrowii</name>
    <dbReference type="NCBI Taxonomy" id="229202"/>
    <lineage>
        <taxon>Eukaryota</taxon>
        <taxon>Viridiplantae</taxon>
        <taxon>Streptophyta</taxon>
        <taxon>Embryophyta</taxon>
        <taxon>Tracheophyta</taxon>
        <taxon>Spermatophyta</taxon>
        <taxon>Magnoliopsida</taxon>
        <taxon>eudicotyledons</taxon>
        <taxon>Gunneridae</taxon>
        <taxon>Pentapetalae</taxon>
        <taxon>asterids</taxon>
        <taxon>Ericales</taxon>
        <taxon>Ericaceae</taxon>
        <taxon>Vaccinioideae</taxon>
        <taxon>Vaccinieae</taxon>
        <taxon>Vaccinium</taxon>
    </lineage>
</organism>